<accession>A0A6N2QXY3</accession>
<reference evidence="3" key="1">
    <citation type="submission" date="2019-11" db="EMBL/GenBank/DDBJ databases">
        <authorList>
            <person name="Feng L."/>
        </authorList>
    </citation>
    <scope>NUCLEOTIDE SEQUENCE</scope>
    <source>
        <strain evidence="3">AMuciniphilaLFYP55</strain>
    </source>
</reference>
<feature type="signal peptide" evidence="1">
    <location>
        <begin position="1"/>
        <end position="26"/>
    </location>
</feature>
<name>A0A6N2QXY3_9BACT</name>
<dbReference type="PANTHER" id="PTHR30383">
    <property type="entry name" value="THIOESTERASE 1/PROTEASE 1/LYSOPHOSPHOLIPASE L1"/>
    <property type="match status" value="1"/>
</dbReference>
<feature type="chain" id="PRO_5026775353" evidence="1">
    <location>
        <begin position="27"/>
        <end position="249"/>
    </location>
</feature>
<dbReference type="AlphaFoldDB" id="A0A6N2QXY3"/>
<dbReference type="Gene3D" id="3.40.50.1110">
    <property type="entry name" value="SGNH hydrolase"/>
    <property type="match status" value="1"/>
</dbReference>
<organism evidence="3">
    <name type="scientific">Akkermansia muciniphila</name>
    <dbReference type="NCBI Taxonomy" id="239935"/>
    <lineage>
        <taxon>Bacteria</taxon>
        <taxon>Pseudomonadati</taxon>
        <taxon>Verrucomicrobiota</taxon>
        <taxon>Verrucomicrobiia</taxon>
        <taxon>Verrucomicrobiales</taxon>
        <taxon>Akkermansiaceae</taxon>
        <taxon>Akkermansia</taxon>
    </lineage>
</organism>
<dbReference type="InterPro" id="IPR013830">
    <property type="entry name" value="SGNH_hydro"/>
</dbReference>
<sequence>MRITGKMKAPVFLAAFLLLSLSSVFAEKPPAGIVPDPPDVPRMNTQHWVPARYKVVREQLLGKECGILFVGDSITQGWEQEGAEWWKKVFLPMKAVNFGVSGDRTENILWRMEDTELAVKTPPRYCVLLAGTNNIGRWEGKQPAEETVKGIREVAVRLLKRFPETRLILMEVTPYGPDPSAPLRKRQEEINERLRGLKLPRTTVLSINGRLLNADGTFREGMFRDKVHLTAKGYQAWAEALMPLLNREG</sequence>
<dbReference type="EMBL" id="CACRSS010000001">
    <property type="protein sequence ID" value="VYS73424.1"/>
    <property type="molecule type" value="Genomic_DNA"/>
</dbReference>
<dbReference type="SUPFAM" id="SSF52266">
    <property type="entry name" value="SGNH hydrolase"/>
    <property type="match status" value="1"/>
</dbReference>
<dbReference type="OrthoDB" id="2513075at2"/>
<evidence type="ECO:0000259" key="2">
    <source>
        <dbReference type="Pfam" id="PF13472"/>
    </source>
</evidence>
<keyword evidence="3" id="KW-0378">Hydrolase</keyword>
<dbReference type="Pfam" id="PF13472">
    <property type="entry name" value="Lipase_GDSL_2"/>
    <property type="match status" value="1"/>
</dbReference>
<proteinExistence type="predicted"/>
<keyword evidence="1" id="KW-0732">Signal</keyword>
<dbReference type="InterPro" id="IPR036514">
    <property type="entry name" value="SGNH_hydro_sf"/>
</dbReference>
<evidence type="ECO:0000313" key="3">
    <source>
        <dbReference type="EMBL" id="VYS73424.1"/>
    </source>
</evidence>
<gene>
    <name evidence="3" type="ORF">AMLFYP55_00079</name>
</gene>
<dbReference type="InterPro" id="IPR051532">
    <property type="entry name" value="Ester_Hydrolysis_Enzymes"/>
</dbReference>
<dbReference type="PANTHER" id="PTHR30383:SF5">
    <property type="entry name" value="SGNH HYDROLASE-TYPE ESTERASE DOMAIN-CONTAINING PROTEIN"/>
    <property type="match status" value="1"/>
</dbReference>
<feature type="domain" description="SGNH hydrolase-type esterase" evidence="2">
    <location>
        <begin position="69"/>
        <end position="236"/>
    </location>
</feature>
<evidence type="ECO:0000256" key="1">
    <source>
        <dbReference type="SAM" id="SignalP"/>
    </source>
</evidence>
<dbReference type="GO" id="GO:0004622">
    <property type="term" value="F:phosphatidylcholine lysophospholipase activity"/>
    <property type="evidence" value="ECO:0007669"/>
    <property type="project" value="TreeGrafter"/>
</dbReference>
<protein>
    <submittedName>
        <fullName evidence="3">GDSL-like Lipase/Acylhydrolase</fullName>
    </submittedName>
</protein>